<evidence type="ECO:0000313" key="4">
    <source>
        <dbReference type="Proteomes" id="UP000199286"/>
    </source>
</evidence>
<feature type="domain" description="Antitoxin Xre/MbcA/ParS-like toxin-binding" evidence="1">
    <location>
        <begin position="97"/>
        <end position="146"/>
    </location>
</feature>
<organism evidence="3 4">
    <name type="scientific">Citreimonas salinaria</name>
    <dbReference type="NCBI Taxonomy" id="321339"/>
    <lineage>
        <taxon>Bacteria</taxon>
        <taxon>Pseudomonadati</taxon>
        <taxon>Pseudomonadota</taxon>
        <taxon>Alphaproteobacteria</taxon>
        <taxon>Rhodobacterales</taxon>
        <taxon>Roseobacteraceae</taxon>
        <taxon>Citreimonas</taxon>
    </lineage>
</organism>
<feature type="domain" description="Antitoxin Xre-like helix-turn-helix" evidence="2">
    <location>
        <begin position="29"/>
        <end position="92"/>
    </location>
</feature>
<sequence>MDGELEERAFELLGGSTVFRNFVGSSLDAHDMLVTGMPPQALEHLIESVDVLSSRDTFETVMGMSRKTFRRHVNSRSRLTAAQGGRAWRFARILAKATETLGDQESAEAWLLAPTPGLDNRRPVDLLASSAGVRAVEKHLTKLEHGVYV</sequence>
<proteinExistence type="predicted"/>
<dbReference type="EMBL" id="FNPF01000015">
    <property type="protein sequence ID" value="SDY69764.1"/>
    <property type="molecule type" value="Genomic_DNA"/>
</dbReference>
<dbReference type="GO" id="GO:0003677">
    <property type="term" value="F:DNA binding"/>
    <property type="evidence" value="ECO:0007669"/>
    <property type="project" value="InterPro"/>
</dbReference>
<evidence type="ECO:0000313" key="3">
    <source>
        <dbReference type="EMBL" id="SDY69764.1"/>
    </source>
</evidence>
<dbReference type="InterPro" id="IPR046847">
    <property type="entry name" value="Xre-like_HTH"/>
</dbReference>
<dbReference type="Proteomes" id="UP000199286">
    <property type="component" value="Unassembled WGS sequence"/>
</dbReference>
<dbReference type="NCBIfam" id="TIGR02293">
    <property type="entry name" value="TAS_TIGR02293"/>
    <property type="match status" value="1"/>
</dbReference>
<name>A0A1H3M0F4_9RHOB</name>
<dbReference type="Pfam" id="PF20432">
    <property type="entry name" value="Xre-like-HTH"/>
    <property type="match status" value="1"/>
</dbReference>
<dbReference type="InterPro" id="IPR011979">
    <property type="entry name" value="Antitox_Xre"/>
</dbReference>
<dbReference type="AlphaFoldDB" id="A0A1H3M0F4"/>
<dbReference type="RefSeq" id="WP_177177941.1">
    <property type="nucleotide sequence ID" value="NZ_FNPF01000015.1"/>
</dbReference>
<keyword evidence="4" id="KW-1185">Reference proteome</keyword>
<evidence type="ECO:0000259" key="2">
    <source>
        <dbReference type="Pfam" id="PF20432"/>
    </source>
</evidence>
<accession>A0A1H3M0F4</accession>
<gene>
    <name evidence="3" type="ORF">SAMN05444340_11517</name>
</gene>
<dbReference type="InterPro" id="IPR024467">
    <property type="entry name" value="Xre/MbcA/ParS-like_toxin-bd"/>
</dbReference>
<protein>
    <submittedName>
        <fullName evidence="3">Putative toxin-antitoxin system antitoxin component, TIGR02293 family</fullName>
    </submittedName>
</protein>
<evidence type="ECO:0000259" key="1">
    <source>
        <dbReference type="Pfam" id="PF09722"/>
    </source>
</evidence>
<reference evidence="3 4" key="1">
    <citation type="submission" date="2016-10" db="EMBL/GenBank/DDBJ databases">
        <authorList>
            <person name="de Groot N.N."/>
        </authorList>
    </citation>
    <scope>NUCLEOTIDE SEQUENCE [LARGE SCALE GENOMIC DNA]</scope>
    <source>
        <strain evidence="3 4">DSM 26880</strain>
    </source>
</reference>
<dbReference type="Pfam" id="PF09722">
    <property type="entry name" value="Xre_MbcA_ParS_C"/>
    <property type="match status" value="1"/>
</dbReference>